<dbReference type="CDD" id="cd16917">
    <property type="entry name" value="HATPase_UhpB-NarQ-NarX-like"/>
    <property type="match status" value="1"/>
</dbReference>
<dbReference type="Gene3D" id="1.20.5.1930">
    <property type="match status" value="1"/>
</dbReference>
<dbReference type="Proteomes" id="UP000184233">
    <property type="component" value="Unassembled WGS sequence"/>
</dbReference>
<keyword evidence="2" id="KW-1003">Cell membrane</keyword>
<dbReference type="InterPro" id="IPR011990">
    <property type="entry name" value="TPR-like_helical_dom_sf"/>
</dbReference>
<dbReference type="InterPro" id="IPR050482">
    <property type="entry name" value="Sensor_HK_TwoCompSys"/>
</dbReference>
<keyword evidence="4" id="KW-0812">Transmembrane</keyword>
<name>A0A1M3KXC9_9BACT</name>
<evidence type="ECO:0000256" key="2">
    <source>
        <dbReference type="ARBA" id="ARBA00022475"/>
    </source>
</evidence>
<protein>
    <recommendedName>
        <fullName evidence="9">Histidine kinase domain-containing protein</fullName>
    </recommendedName>
</protein>
<feature type="domain" description="Histidine kinase" evidence="9">
    <location>
        <begin position="499"/>
        <end position="586"/>
    </location>
</feature>
<dbReference type="EMBL" id="MKVH01000024">
    <property type="protein sequence ID" value="OJX57106.1"/>
    <property type="molecule type" value="Genomic_DNA"/>
</dbReference>
<evidence type="ECO:0000313" key="11">
    <source>
        <dbReference type="Proteomes" id="UP000184233"/>
    </source>
</evidence>
<evidence type="ECO:0000256" key="5">
    <source>
        <dbReference type="ARBA" id="ARBA00022777"/>
    </source>
</evidence>
<dbReference type="Pfam" id="PF02518">
    <property type="entry name" value="HATPase_c"/>
    <property type="match status" value="1"/>
</dbReference>
<evidence type="ECO:0000256" key="3">
    <source>
        <dbReference type="ARBA" id="ARBA00022679"/>
    </source>
</evidence>
<dbReference type="STRING" id="1895771.BGO89_11415"/>
<dbReference type="InterPro" id="IPR005467">
    <property type="entry name" value="His_kinase_dom"/>
</dbReference>
<evidence type="ECO:0000256" key="6">
    <source>
        <dbReference type="ARBA" id="ARBA00022989"/>
    </source>
</evidence>
<dbReference type="SUPFAM" id="SSF55874">
    <property type="entry name" value="ATPase domain of HSP90 chaperone/DNA topoisomerase II/histidine kinase"/>
    <property type="match status" value="1"/>
</dbReference>
<dbReference type="GO" id="GO:0000155">
    <property type="term" value="F:phosphorelay sensor kinase activity"/>
    <property type="evidence" value="ECO:0007669"/>
    <property type="project" value="InterPro"/>
</dbReference>
<evidence type="ECO:0000256" key="4">
    <source>
        <dbReference type="ARBA" id="ARBA00022692"/>
    </source>
</evidence>
<comment type="caution">
    <text evidence="10">The sequence shown here is derived from an EMBL/GenBank/DDBJ whole genome shotgun (WGS) entry which is preliminary data.</text>
</comment>
<dbReference type="Gene3D" id="3.30.565.10">
    <property type="entry name" value="Histidine kinase-like ATPase, C-terminal domain"/>
    <property type="match status" value="1"/>
</dbReference>
<keyword evidence="3" id="KW-0808">Transferase</keyword>
<comment type="subcellular location">
    <subcellularLocation>
        <location evidence="1">Cell membrane</location>
        <topology evidence="1">Multi-pass membrane protein</topology>
    </subcellularLocation>
</comment>
<evidence type="ECO:0000313" key="10">
    <source>
        <dbReference type="EMBL" id="OJX57106.1"/>
    </source>
</evidence>
<sequence>MYDLNQAILVRDDVTSKALMDRHYDPLDKGIMFVDELVRSRWCATFGNPSDVVVHLDLAEALAEGGHALVLAALLHRQGHLARKRSEYARSISMQLRAEATFQEHGWILDAAFCRVEIGSVLLINGDVAAATTAYLAALDVVEKEGSSRQTQGIRANVAATLQRTGDHGRAKVMLREALAQPPFDSPSTGRAILLQNLAVMEKIEQQHVEALRLYDEALACIDATPPTSQFIRLIVGKAELLVRIGKHEEARNLVESISMDDVASASAVARVEVYSLRGRIHGVLDSPADAAHWFELASATAYEHRLYEERANVLREHLVIIPGDDERYRARLLQELADVQTQRLDEMSGSIGRIVDFRASYERQLGQIEVERQQEKTRVIIETQDRVSRSIARDLHDSVGQDLTILRLLIDQLGRGEQLSEQSMQDVMVRAREKIVEVANDVRRISHELSNTVLESQGLAAAMQILVQDTALAVNGLSINYGAHGDIDTIHHDLARCLYRCAQSLLQNVLRHANATVIEMQLIVHESTVDLSIEDNGTGFDVGTTSKGLGLREVAARVGTYGGTLHLDTTVGHGTFTHVSVPLAEATTY</sequence>
<dbReference type="Pfam" id="PF07730">
    <property type="entry name" value="HisKA_3"/>
    <property type="match status" value="1"/>
</dbReference>
<evidence type="ECO:0000256" key="1">
    <source>
        <dbReference type="ARBA" id="ARBA00004651"/>
    </source>
</evidence>
<gene>
    <name evidence="10" type="ORF">BGO89_11415</name>
</gene>
<reference evidence="10 11" key="1">
    <citation type="submission" date="2016-09" db="EMBL/GenBank/DDBJ databases">
        <title>Genome-resolved meta-omics ties microbial dynamics to process performance in biotechnology for thiocyanate degradation.</title>
        <authorList>
            <person name="Kantor R.S."/>
            <person name="Huddy R.J."/>
            <person name="Iyer R."/>
            <person name="Thomas B.C."/>
            <person name="Brown C.T."/>
            <person name="Anantharaman K."/>
            <person name="Tringe S."/>
            <person name="Hettich R.L."/>
            <person name="Harrison S.T."/>
            <person name="Banfield J.F."/>
        </authorList>
    </citation>
    <scope>NUCLEOTIDE SEQUENCE [LARGE SCALE GENOMIC DNA]</scope>
    <source>
        <strain evidence="10">59-99</strain>
    </source>
</reference>
<dbReference type="PANTHER" id="PTHR24421:SF37">
    <property type="entry name" value="SENSOR HISTIDINE KINASE NARS"/>
    <property type="match status" value="1"/>
</dbReference>
<evidence type="ECO:0000256" key="8">
    <source>
        <dbReference type="ARBA" id="ARBA00023136"/>
    </source>
</evidence>
<dbReference type="PROSITE" id="PS50109">
    <property type="entry name" value="HIS_KIN"/>
    <property type="match status" value="1"/>
</dbReference>
<organism evidence="10 11">
    <name type="scientific">Candidatus Kapaibacterium thiocyanatum</name>
    <dbReference type="NCBI Taxonomy" id="1895771"/>
    <lineage>
        <taxon>Bacteria</taxon>
        <taxon>Pseudomonadati</taxon>
        <taxon>Candidatus Kapaibacteriota</taxon>
        <taxon>Candidatus Kapaibacteriia</taxon>
        <taxon>Candidatus Kapaibacteriales</taxon>
        <taxon>Candidatus Kapaibacteriaceae</taxon>
        <taxon>Candidatus Kapaibacterium</taxon>
    </lineage>
</organism>
<keyword evidence="5" id="KW-0418">Kinase</keyword>
<dbReference type="InterPro" id="IPR036890">
    <property type="entry name" value="HATPase_C_sf"/>
</dbReference>
<keyword evidence="7" id="KW-0902">Two-component regulatory system</keyword>
<dbReference type="InterPro" id="IPR003594">
    <property type="entry name" value="HATPase_dom"/>
</dbReference>
<accession>A0A1M3KXC9</accession>
<dbReference type="GO" id="GO:0046983">
    <property type="term" value="F:protein dimerization activity"/>
    <property type="evidence" value="ECO:0007669"/>
    <property type="project" value="InterPro"/>
</dbReference>
<proteinExistence type="predicted"/>
<dbReference type="Gene3D" id="1.25.40.10">
    <property type="entry name" value="Tetratricopeptide repeat domain"/>
    <property type="match status" value="1"/>
</dbReference>
<dbReference type="GO" id="GO:0005886">
    <property type="term" value="C:plasma membrane"/>
    <property type="evidence" value="ECO:0007669"/>
    <property type="project" value="UniProtKB-SubCell"/>
</dbReference>
<dbReference type="PANTHER" id="PTHR24421">
    <property type="entry name" value="NITRATE/NITRITE SENSOR PROTEIN NARX-RELATED"/>
    <property type="match status" value="1"/>
</dbReference>
<dbReference type="InterPro" id="IPR011712">
    <property type="entry name" value="Sig_transdc_His_kin_sub3_dim/P"/>
</dbReference>
<keyword evidence="8" id="KW-0472">Membrane</keyword>
<dbReference type="SMART" id="SM00387">
    <property type="entry name" value="HATPase_c"/>
    <property type="match status" value="1"/>
</dbReference>
<dbReference type="SUPFAM" id="SSF48452">
    <property type="entry name" value="TPR-like"/>
    <property type="match status" value="1"/>
</dbReference>
<keyword evidence="6" id="KW-1133">Transmembrane helix</keyword>
<evidence type="ECO:0000259" key="9">
    <source>
        <dbReference type="PROSITE" id="PS50109"/>
    </source>
</evidence>
<evidence type="ECO:0000256" key="7">
    <source>
        <dbReference type="ARBA" id="ARBA00023012"/>
    </source>
</evidence>
<dbReference type="AlphaFoldDB" id="A0A1M3KXC9"/>